<dbReference type="Proteomes" id="UP001162972">
    <property type="component" value="Chromosome 16"/>
</dbReference>
<reference evidence="2 3" key="1">
    <citation type="journal article" date="2023" name="Int. J. Mol. Sci.">
        <title>De Novo Assembly and Annotation of 11 Diverse Shrub Willow (Salix) Genomes Reveals Novel Gene Organization in Sex-Linked Regions.</title>
        <authorList>
            <person name="Hyden B."/>
            <person name="Feng K."/>
            <person name="Yates T.B."/>
            <person name="Jawdy S."/>
            <person name="Cereghino C."/>
            <person name="Smart L.B."/>
            <person name="Muchero W."/>
        </authorList>
    </citation>
    <scope>NUCLEOTIDE SEQUENCE [LARGE SCALE GENOMIC DNA]</scope>
    <source>
        <tissue evidence="2">Shoot tip</tissue>
    </source>
</reference>
<evidence type="ECO:0000256" key="1">
    <source>
        <dbReference type="SAM" id="MobiDB-lite"/>
    </source>
</evidence>
<accession>A0AAD6PEJ3</accession>
<evidence type="ECO:0000313" key="3">
    <source>
        <dbReference type="Proteomes" id="UP001162972"/>
    </source>
</evidence>
<evidence type="ECO:0000313" key="2">
    <source>
        <dbReference type="EMBL" id="KAJ6425683.1"/>
    </source>
</evidence>
<dbReference type="EMBL" id="JAPFFJ010000006">
    <property type="protein sequence ID" value="KAJ6425683.1"/>
    <property type="molecule type" value="Genomic_DNA"/>
</dbReference>
<name>A0AAD6PEJ3_9ROSI</name>
<dbReference type="InterPro" id="IPR053346">
    <property type="entry name" value="Fra_a_1-associated"/>
</dbReference>
<gene>
    <name evidence="2" type="ORF">OIU84_026290</name>
</gene>
<sequence>MMSQSKWLEGCSIQESLRMHHLTSMGLQSDIQDIERHFLGGINRFFEAAEEMKNNFFDVFGDFHNGNPSSSPSKRRGVPIEGHPLTEASPEPKEPSSGNVDLSGLARDV</sequence>
<proteinExistence type="predicted"/>
<comment type="caution">
    <text evidence="2">The sequence shown here is derived from an EMBL/GenBank/DDBJ whole genome shotgun (WGS) entry which is preliminary data.</text>
</comment>
<feature type="region of interest" description="Disordered" evidence="1">
    <location>
        <begin position="63"/>
        <end position="109"/>
    </location>
</feature>
<protein>
    <submittedName>
        <fullName evidence="2">Uncharacterized protein</fullName>
    </submittedName>
</protein>
<keyword evidence="3" id="KW-1185">Reference proteome</keyword>
<dbReference type="PANTHER" id="PTHR35722">
    <property type="entry name" value="MAL D 1-ASSOCIATED PROTEIN"/>
    <property type="match status" value="1"/>
</dbReference>
<organism evidence="2 3">
    <name type="scientific">Salix udensis</name>
    <dbReference type="NCBI Taxonomy" id="889485"/>
    <lineage>
        <taxon>Eukaryota</taxon>
        <taxon>Viridiplantae</taxon>
        <taxon>Streptophyta</taxon>
        <taxon>Embryophyta</taxon>
        <taxon>Tracheophyta</taxon>
        <taxon>Spermatophyta</taxon>
        <taxon>Magnoliopsida</taxon>
        <taxon>eudicotyledons</taxon>
        <taxon>Gunneridae</taxon>
        <taxon>Pentapetalae</taxon>
        <taxon>rosids</taxon>
        <taxon>fabids</taxon>
        <taxon>Malpighiales</taxon>
        <taxon>Salicaceae</taxon>
        <taxon>Saliceae</taxon>
        <taxon>Salix</taxon>
    </lineage>
</organism>
<dbReference type="PANTHER" id="PTHR35722:SF1">
    <property type="entry name" value="MAL D 1-ASSOCIATED PROTEIN"/>
    <property type="match status" value="1"/>
</dbReference>
<dbReference type="AlphaFoldDB" id="A0AAD6PEJ3"/>